<evidence type="ECO:0000313" key="1">
    <source>
        <dbReference type="EMBL" id="GEN10244.1"/>
    </source>
</evidence>
<sequence length="124" mass="13401">MSGDAPKKEAAETIVDRLKRVESVLPPEGQAYHVLEAQNDAGERAGLWMTGPKGGIPVFQSREAATEALRFVPSPQALGYDAAAVRWAVHSLSSDEFRNLFLNPGLTLFVVHSMNDSGIEAQPL</sequence>
<evidence type="ECO:0000313" key="2">
    <source>
        <dbReference type="EMBL" id="SEU34916.1"/>
    </source>
</evidence>
<evidence type="ECO:0008006" key="5">
    <source>
        <dbReference type="Google" id="ProtNLM"/>
    </source>
</evidence>
<comment type="caution">
    <text evidence="1">The sequence shown here is derived from an EMBL/GenBank/DDBJ whole genome shotgun (WGS) entry which is preliminary data.</text>
</comment>
<dbReference type="OrthoDB" id="5521900at2"/>
<organism evidence="1 4">
    <name type="scientific">Myxococcus fulvus</name>
    <dbReference type="NCBI Taxonomy" id="33"/>
    <lineage>
        <taxon>Bacteria</taxon>
        <taxon>Pseudomonadati</taxon>
        <taxon>Myxococcota</taxon>
        <taxon>Myxococcia</taxon>
        <taxon>Myxococcales</taxon>
        <taxon>Cystobacterineae</taxon>
        <taxon>Myxococcaceae</taxon>
        <taxon>Myxococcus</taxon>
    </lineage>
</organism>
<dbReference type="Proteomes" id="UP000183760">
    <property type="component" value="Unassembled WGS sequence"/>
</dbReference>
<reference evidence="1 4" key="2">
    <citation type="submission" date="2019-07" db="EMBL/GenBank/DDBJ databases">
        <title>Whole genome shotgun sequence of Myxococcus fulvus NBRC 100333.</title>
        <authorList>
            <person name="Hosoyama A."/>
            <person name="Uohara A."/>
            <person name="Ohji S."/>
            <person name="Ichikawa N."/>
        </authorList>
    </citation>
    <scope>NUCLEOTIDE SEQUENCE [LARGE SCALE GENOMIC DNA]</scope>
    <source>
        <strain evidence="1 4">NBRC 100333</strain>
    </source>
</reference>
<gene>
    <name evidence="1" type="ORF">MFU01_52810</name>
    <name evidence="2" type="ORF">SAMN05443572_110154</name>
</gene>
<dbReference type="EMBL" id="FOIB01000010">
    <property type="protein sequence ID" value="SEU34916.1"/>
    <property type="molecule type" value="Genomic_DNA"/>
</dbReference>
<reference evidence="2 3" key="1">
    <citation type="submission" date="2016-10" db="EMBL/GenBank/DDBJ databases">
        <authorList>
            <person name="Varghese N."/>
            <person name="Submissions S."/>
        </authorList>
    </citation>
    <scope>NUCLEOTIDE SEQUENCE [LARGE SCALE GENOMIC DNA]</scope>
    <source>
        <strain evidence="2 3">DSM 16525</strain>
    </source>
</reference>
<proteinExistence type="predicted"/>
<dbReference type="RefSeq" id="WP_046712477.1">
    <property type="nucleotide sequence ID" value="NZ_BJXR01000037.1"/>
</dbReference>
<dbReference type="AlphaFoldDB" id="A0A511T7V5"/>
<dbReference type="Proteomes" id="UP000321514">
    <property type="component" value="Unassembled WGS sequence"/>
</dbReference>
<protein>
    <recommendedName>
        <fullName evidence="5">SseB protein N-terminal domain-containing protein</fullName>
    </recommendedName>
</protein>
<name>A0A511T7V5_MYXFU</name>
<evidence type="ECO:0000313" key="3">
    <source>
        <dbReference type="Proteomes" id="UP000183760"/>
    </source>
</evidence>
<dbReference type="EMBL" id="BJXR01000037">
    <property type="protein sequence ID" value="GEN10244.1"/>
    <property type="molecule type" value="Genomic_DNA"/>
</dbReference>
<keyword evidence="3" id="KW-1185">Reference proteome</keyword>
<evidence type="ECO:0000313" key="4">
    <source>
        <dbReference type="Proteomes" id="UP000321514"/>
    </source>
</evidence>
<accession>A0A511T7V5</accession>